<dbReference type="AlphaFoldDB" id="A0AAV8X511"/>
<keyword evidence="2" id="KW-1185">Reference proteome</keyword>
<organism evidence="1 2">
    <name type="scientific">Aromia moschata</name>
    <dbReference type="NCBI Taxonomy" id="1265417"/>
    <lineage>
        <taxon>Eukaryota</taxon>
        <taxon>Metazoa</taxon>
        <taxon>Ecdysozoa</taxon>
        <taxon>Arthropoda</taxon>
        <taxon>Hexapoda</taxon>
        <taxon>Insecta</taxon>
        <taxon>Pterygota</taxon>
        <taxon>Neoptera</taxon>
        <taxon>Endopterygota</taxon>
        <taxon>Coleoptera</taxon>
        <taxon>Polyphaga</taxon>
        <taxon>Cucujiformia</taxon>
        <taxon>Chrysomeloidea</taxon>
        <taxon>Cerambycidae</taxon>
        <taxon>Cerambycinae</taxon>
        <taxon>Callichromatini</taxon>
        <taxon>Aromia</taxon>
    </lineage>
</organism>
<gene>
    <name evidence="1" type="ORF">NQ318_019291</name>
</gene>
<dbReference type="EMBL" id="JAPWTK010001182">
    <property type="protein sequence ID" value="KAJ8933646.1"/>
    <property type="molecule type" value="Genomic_DNA"/>
</dbReference>
<sequence>MKVFCESLFPDDSSLECSEHLRFCRGRNIMINFTKLLNREEPIRYKMDVLSEGDIGGYCDFYKDKPNEQADHISPLQSWGPEMRYFTKLTRRPMVEGDCDVIIEKPTFIMKIDATVNMYHHFCDFLNLYASLHLNATQQDAFSTDVHVLIWETFTYHSAFYDTWRALYRSSNLGFKDISRRCCML</sequence>
<dbReference type="Proteomes" id="UP001162162">
    <property type="component" value="Unassembled WGS sequence"/>
</dbReference>
<reference evidence="1" key="1">
    <citation type="journal article" date="2023" name="Insect Mol. Biol.">
        <title>Genome sequencing provides insights into the evolution of gene families encoding plant cell wall-degrading enzymes in longhorned beetles.</title>
        <authorList>
            <person name="Shin N.R."/>
            <person name="Okamura Y."/>
            <person name="Kirsch R."/>
            <person name="Pauchet Y."/>
        </authorList>
    </citation>
    <scope>NUCLEOTIDE SEQUENCE</scope>
    <source>
        <strain evidence="1">AMC_N1</strain>
    </source>
</reference>
<proteinExistence type="predicted"/>
<evidence type="ECO:0000313" key="2">
    <source>
        <dbReference type="Proteomes" id="UP001162162"/>
    </source>
</evidence>
<comment type="caution">
    <text evidence="1">The sequence shown here is derived from an EMBL/GenBank/DDBJ whole genome shotgun (WGS) entry which is preliminary data.</text>
</comment>
<evidence type="ECO:0000313" key="1">
    <source>
        <dbReference type="EMBL" id="KAJ8933646.1"/>
    </source>
</evidence>
<accession>A0AAV8X511</accession>
<protein>
    <submittedName>
        <fullName evidence="1">Uncharacterized protein</fullName>
    </submittedName>
</protein>
<name>A0AAV8X511_9CUCU</name>